<keyword evidence="2" id="KW-0732">Signal</keyword>
<keyword evidence="1" id="KW-1133">Transmembrane helix</keyword>
<sequence>MQRLGEWLAGISLMTTMTAAYYPPPLEDNQPQPCLCVNDEVEFSVLFVVRQPEMFTQEEAHVHRGKAWSATNKPVTCYVNPARSQCRPWYTMVYKRYTAGKLAHYRCRTMILYAHCLLSYHHTPTPVCVFMLKFKFIGAGRFSPIYVLIIMYHFALVAGVRYSAMFT</sequence>
<protein>
    <recommendedName>
        <fullName evidence="5">Secreted protein</fullName>
    </recommendedName>
</protein>
<name>A0A9Q1QIC5_9CARY</name>
<dbReference type="EMBL" id="JAKOGI010000122">
    <property type="protein sequence ID" value="KAJ8443292.1"/>
    <property type="molecule type" value="Genomic_DNA"/>
</dbReference>
<evidence type="ECO:0000256" key="1">
    <source>
        <dbReference type="SAM" id="Phobius"/>
    </source>
</evidence>
<comment type="caution">
    <text evidence="3">The sequence shown here is derived from an EMBL/GenBank/DDBJ whole genome shotgun (WGS) entry which is preliminary data.</text>
</comment>
<reference evidence="3" key="1">
    <citation type="submission" date="2022-04" db="EMBL/GenBank/DDBJ databases">
        <title>Carnegiea gigantea Genome sequencing and assembly v2.</title>
        <authorList>
            <person name="Copetti D."/>
            <person name="Sanderson M.J."/>
            <person name="Burquez A."/>
            <person name="Wojciechowski M.F."/>
        </authorList>
    </citation>
    <scope>NUCLEOTIDE SEQUENCE</scope>
    <source>
        <strain evidence="3">SGP5-SGP5p</strain>
        <tissue evidence="3">Aerial part</tissue>
    </source>
</reference>
<evidence type="ECO:0008006" key="5">
    <source>
        <dbReference type="Google" id="ProtNLM"/>
    </source>
</evidence>
<accession>A0A9Q1QIC5</accession>
<keyword evidence="1" id="KW-0472">Membrane</keyword>
<evidence type="ECO:0000313" key="4">
    <source>
        <dbReference type="Proteomes" id="UP001153076"/>
    </source>
</evidence>
<keyword evidence="4" id="KW-1185">Reference proteome</keyword>
<evidence type="ECO:0000256" key="2">
    <source>
        <dbReference type="SAM" id="SignalP"/>
    </source>
</evidence>
<keyword evidence="1" id="KW-0812">Transmembrane</keyword>
<feature type="transmembrane region" description="Helical" evidence="1">
    <location>
        <begin position="145"/>
        <end position="164"/>
    </location>
</feature>
<dbReference type="Proteomes" id="UP001153076">
    <property type="component" value="Unassembled WGS sequence"/>
</dbReference>
<gene>
    <name evidence="3" type="ORF">Cgig2_015770</name>
</gene>
<dbReference type="AlphaFoldDB" id="A0A9Q1QIC5"/>
<evidence type="ECO:0000313" key="3">
    <source>
        <dbReference type="EMBL" id="KAJ8443292.1"/>
    </source>
</evidence>
<feature type="signal peptide" evidence="2">
    <location>
        <begin position="1"/>
        <end position="20"/>
    </location>
</feature>
<organism evidence="3 4">
    <name type="scientific">Carnegiea gigantea</name>
    <dbReference type="NCBI Taxonomy" id="171969"/>
    <lineage>
        <taxon>Eukaryota</taxon>
        <taxon>Viridiplantae</taxon>
        <taxon>Streptophyta</taxon>
        <taxon>Embryophyta</taxon>
        <taxon>Tracheophyta</taxon>
        <taxon>Spermatophyta</taxon>
        <taxon>Magnoliopsida</taxon>
        <taxon>eudicotyledons</taxon>
        <taxon>Gunneridae</taxon>
        <taxon>Pentapetalae</taxon>
        <taxon>Caryophyllales</taxon>
        <taxon>Cactineae</taxon>
        <taxon>Cactaceae</taxon>
        <taxon>Cactoideae</taxon>
        <taxon>Echinocereeae</taxon>
        <taxon>Carnegiea</taxon>
    </lineage>
</organism>
<proteinExistence type="predicted"/>
<feature type="chain" id="PRO_5040384183" description="Secreted protein" evidence="2">
    <location>
        <begin position="21"/>
        <end position="167"/>
    </location>
</feature>